<protein>
    <submittedName>
        <fullName evidence="1">Uncharacterized protein</fullName>
    </submittedName>
</protein>
<name>A0A8S5UX61_9CAUD</name>
<proteinExistence type="predicted"/>
<evidence type="ECO:0000313" key="1">
    <source>
        <dbReference type="EMBL" id="DAF99065.1"/>
    </source>
</evidence>
<dbReference type="EMBL" id="BK016159">
    <property type="protein sequence ID" value="DAF99065.1"/>
    <property type="molecule type" value="Genomic_DNA"/>
</dbReference>
<organism evidence="1">
    <name type="scientific">Siphoviridae sp. ctDmR33</name>
    <dbReference type="NCBI Taxonomy" id="2825389"/>
    <lineage>
        <taxon>Viruses</taxon>
        <taxon>Duplodnaviria</taxon>
        <taxon>Heunggongvirae</taxon>
        <taxon>Uroviricota</taxon>
        <taxon>Caudoviricetes</taxon>
    </lineage>
</organism>
<sequence>MRNLYRNGTVVRWQNYAGKTEQRDANGNKTGSFKPSYGEVREARMYVSSGTGYVAREAFGLFQDYDRVISTADTKCDIDELSVLYLDGSETPNYTVRRKAVWKNSVLLAIQRIVQ</sequence>
<reference evidence="1" key="1">
    <citation type="journal article" date="2021" name="Proc. Natl. Acad. Sci. U.S.A.">
        <title>A Catalog of Tens of Thousands of Viruses from Human Metagenomes Reveals Hidden Associations with Chronic Diseases.</title>
        <authorList>
            <person name="Tisza M.J."/>
            <person name="Buck C.B."/>
        </authorList>
    </citation>
    <scope>NUCLEOTIDE SEQUENCE</scope>
    <source>
        <strain evidence="1">CtDmR33</strain>
    </source>
</reference>
<accession>A0A8S5UX61</accession>